<evidence type="ECO:0000313" key="1">
    <source>
        <dbReference type="EMBL" id="MBV7258675.1"/>
    </source>
</evidence>
<comment type="caution">
    <text evidence="1">The sequence shown here is derived from an EMBL/GenBank/DDBJ whole genome shotgun (WGS) entry which is preliminary data.</text>
</comment>
<dbReference type="EMBL" id="JAGSPC010000001">
    <property type="protein sequence ID" value="MBV7258675.1"/>
    <property type="molecule type" value="Genomic_DNA"/>
</dbReference>
<dbReference type="Proteomes" id="UP001138681">
    <property type="component" value="Unassembled WGS sequence"/>
</dbReference>
<organism evidence="1 2">
    <name type="scientific">Erythrobacter crassostreae</name>
    <dbReference type="NCBI Taxonomy" id="2828328"/>
    <lineage>
        <taxon>Bacteria</taxon>
        <taxon>Pseudomonadati</taxon>
        <taxon>Pseudomonadota</taxon>
        <taxon>Alphaproteobacteria</taxon>
        <taxon>Sphingomonadales</taxon>
        <taxon>Erythrobacteraceae</taxon>
        <taxon>Erythrobacter/Porphyrobacter group</taxon>
        <taxon>Erythrobacter</taxon>
    </lineage>
</organism>
<name>A0A9X1F1N3_9SPHN</name>
<proteinExistence type="predicted"/>
<dbReference type="AlphaFoldDB" id="A0A9X1F1N3"/>
<evidence type="ECO:0000313" key="2">
    <source>
        <dbReference type="Proteomes" id="UP001138681"/>
    </source>
</evidence>
<protein>
    <submittedName>
        <fullName evidence="1">Uncharacterized protein</fullName>
    </submittedName>
</protein>
<gene>
    <name evidence="1" type="ORF">KCG46_03670</name>
</gene>
<keyword evidence="2" id="KW-1185">Reference proteome</keyword>
<sequence length="243" mass="26913">MTSPDDDELASEEGLEEIADAFVFAFGLAGPLDWVAELNQRLIAPAGRLANSRAAYDDPTRDSTDEIDAESKAKIRIAVNDYLSEIFQMLHAMPLFQQQPQILEPLKFVITEIASVEKGRTLHWLQADPSKQHYTLSTKEAEWVPIIAALQLALLLSKINGEDPAVKHLKGKKALPSVTTIKEWHAKLFNKGKSGSLPDPSKKIAAESIRSIVSEMRAVLLVAQGPEARDRLLNRRIDDLLSL</sequence>
<accession>A0A9X1F1N3</accession>
<reference evidence="1" key="1">
    <citation type="submission" date="2021-04" db="EMBL/GenBank/DDBJ databases">
        <authorList>
            <person name="Pira H."/>
            <person name="Risdian C."/>
            <person name="Wink J."/>
        </authorList>
    </citation>
    <scope>NUCLEOTIDE SEQUENCE</scope>
    <source>
        <strain evidence="1">WH158</strain>
    </source>
</reference>
<dbReference type="RefSeq" id="WP_218403967.1">
    <property type="nucleotide sequence ID" value="NZ_JAGSPC010000001.1"/>
</dbReference>